<keyword evidence="5 9" id="KW-0560">Oxidoreductase</keyword>
<comment type="similarity">
    <text evidence="2 9">Belongs to the cytochrome P450 family.</text>
</comment>
<evidence type="ECO:0000256" key="6">
    <source>
        <dbReference type="ARBA" id="ARBA00023004"/>
    </source>
</evidence>
<evidence type="ECO:0000256" key="3">
    <source>
        <dbReference type="ARBA" id="ARBA00022617"/>
    </source>
</evidence>
<dbReference type="OrthoDB" id="1470350at2759"/>
<keyword evidence="3 8" id="KW-0349">Heme</keyword>
<dbReference type="KEGG" id="bdr:105227996"/>
<dbReference type="AlphaFoldDB" id="A0A6I9V9N3"/>
<dbReference type="PANTHER" id="PTHR24291">
    <property type="entry name" value="CYTOCHROME P450 FAMILY 4"/>
    <property type="match status" value="1"/>
</dbReference>
<comment type="cofactor">
    <cofactor evidence="1 8">
        <name>heme</name>
        <dbReference type="ChEBI" id="CHEBI:30413"/>
    </cofactor>
</comment>
<evidence type="ECO:0000256" key="8">
    <source>
        <dbReference type="PIRSR" id="PIRSR602401-1"/>
    </source>
</evidence>
<dbReference type="RefSeq" id="XP_011205896.3">
    <property type="nucleotide sequence ID" value="XM_011207594.4"/>
</dbReference>
<dbReference type="PANTHER" id="PTHR24291:SF50">
    <property type="entry name" value="BIFUNCTIONAL ALBAFLAVENONE MONOOXYGENASE_TERPENE SYNTHASE"/>
    <property type="match status" value="1"/>
</dbReference>
<reference evidence="11" key="1">
    <citation type="submission" date="2025-05" db="UniProtKB">
        <authorList>
            <consortium name="RefSeq"/>
        </authorList>
    </citation>
    <scope>NUCLEOTIDE SEQUENCE [LARGE SCALE GENOMIC DNA]</scope>
</reference>
<dbReference type="InterPro" id="IPR002401">
    <property type="entry name" value="Cyt_P450_E_grp-I"/>
</dbReference>
<keyword evidence="10" id="KW-0812">Transmembrane</keyword>
<keyword evidence="6 8" id="KW-0408">Iron</keyword>
<evidence type="ECO:0000256" key="1">
    <source>
        <dbReference type="ARBA" id="ARBA00001971"/>
    </source>
</evidence>
<dbReference type="InterPro" id="IPR001128">
    <property type="entry name" value="Cyt_P450"/>
</dbReference>
<dbReference type="Proteomes" id="UP001652620">
    <property type="component" value="Chromosome 2"/>
</dbReference>
<dbReference type="InterPro" id="IPR036396">
    <property type="entry name" value="Cyt_P450_sf"/>
</dbReference>
<sequence>MIYADNNLTVAETLRILFFEMQVKENVVSFQGFKIVLYLCVILCLILIYVKYFKRSRYHIITSQLPTARGFPFLGIAYKLIPMKKFLYILESYFIKFKSWNYFAWIGPQPFLVTVDLDMIKEILTSNRFLDKSTTMYSAIDNAIPKGLITSPGEKWKHNRKLMNSTFTHKTIIKFIPIFKDGAQALVERLNDNVGNGECEVFEIIKRTFLDMAMETTMGVGLYKGNDNHNEMIRGFNYMLKQVANGAIFSTLKVGFLTYTPRYYKTKQLIKDYIETLIEDKRKANDGTIDSKNVNVKSEEVDIRKDADIFINRALNFQDQSLFQHADVLNETQTVIAGSFDTVSTQIYSILIMLAMHPNIQQKLFEETEEIISVENMSIEYEQLKQFSYMDLVIKETLRLMPSIPIIGREAVKDVTFNGINVPKGMQVMIPIFILHRRTDLWGPLAHSFNPDNFLPENNCKRHPCAYIPFSKGSRNCIGWHYAEVVLRVMLLSLIRNFKFTTSFRYEDLIFSDHISLRYVEEPKLQICRRNEFLERIN</sequence>
<evidence type="ECO:0000256" key="2">
    <source>
        <dbReference type="ARBA" id="ARBA00010617"/>
    </source>
</evidence>
<dbReference type="GO" id="GO:0004497">
    <property type="term" value="F:monooxygenase activity"/>
    <property type="evidence" value="ECO:0007669"/>
    <property type="project" value="UniProtKB-KW"/>
</dbReference>
<dbReference type="PROSITE" id="PS00086">
    <property type="entry name" value="CYTOCHROME_P450"/>
    <property type="match status" value="1"/>
</dbReference>
<dbReference type="GO" id="GO:0005506">
    <property type="term" value="F:iron ion binding"/>
    <property type="evidence" value="ECO:0007669"/>
    <property type="project" value="InterPro"/>
</dbReference>
<dbReference type="PRINTS" id="PR00385">
    <property type="entry name" value="P450"/>
</dbReference>
<dbReference type="GO" id="GO:0016705">
    <property type="term" value="F:oxidoreductase activity, acting on paired donors, with incorporation or reduction of molecular oxygen"/>
    <property type="evidence" value="ECO:0007669"/>
    <property type="project" value="InterPro"/>
</dbReference>
<name>A0A6I9V9N3_BACDO</name>
<dbReference type="SUPFAM" id="SSF48264">
    <property type="entry name" value="Cytochrome P450"/>
    <property type="match status" value="1"/>
</dbReference>
<keyword evidence="7 9" id="KW-0503">Monooxygenase</keyword>
<keyword evidence="4 8" id="KW-0479">Metal-binding</keyword>
<feature type="transmembrane region" description="Helical" evidence="10">
    <location>
        <begin position="35"/>
        <end position="53"/>
    </location>
</feature>
<dbReference type="PRINTS" id="PR00463">
    <property type="entry name" value="EP450I"/>
</dbReference>
<keyword evidence="10" id="KW-0472">Membrane</keyword>
<accession>A0A6I9V9N3</accession>
<keyword evidence="11" id="KW-1185">Reference proteome</keyword>
<evidence type="ECO:0000256" key="7">
    <source>
        <dbReference type="ARBA" id="ARBA00023033"/>
    </source>
</evidence>
<dbReference type="GeneID" id="105227996"/>
<dbReference type="InterPro" id="IPR050196">
    <property type="entry name" value="Cytochrome_P450_Monoox"/>
</dbReference>
<evidence type="ECO:0000256" key="10">
    <source>
        <dbReference type="SAM" id="Phobius"/>
    </source>
</evidence>
<dbReference type="Pfam" id="PF00067">
    <property type="entry name" value="p450"/>
    <property type="match status" value="1"/>
</dbReference>
<reference evidence="12" key="2">
    <citation type="submission" date="2025-08" db="UniProtKB">
        <authorList>
            <consortium name="RefSeq"/>
        </authorList>
    </citation>
    <scope>IDENTIFICATION</scope>
    <source>
        <tissue evidence="12">Adult</tissue>
    </source>
</reference>
<protein>
    <submittedName>
        <fullName evidence="12">Probable cytochrome P450 313a4</fullName>
    </submittedName>
</protein>
<evidence type="ECO:0000313" key="11">
    <source>
        <dbReference type="Proteomes" id="UP001652620"/>
    </source>
</evidence>
<feature type="binding site" description="axial binding residue" evidence="8">
    <location>
        <position position="477"/>
    </location>
    <ligand>
        <name>heme</name>
        <dbReference type="ChEBI" id="CHEBI:30413"/>
    </ligand>
    <ligandPart>
        <name>Fe</name>
        <dbReference type="ChEBI" id="CHEBI:18248"/>
    </ligandPart>
</feature>
<evidence type="ECO:0000313" key="12">
    <source>
        <dbReference type="RefSeq" id="XP_011205896.3"/>
    </source>
</evidence>
<gene>
    <name evidence="12" type="primary">LOC105227996</name>
</gene>
<dbReference type="Gene3D" id="1.10.630.10">
    <property type="entry name" value="Cytochrome P450"/>
    <property type="match status" value="1"/>
</dbReference>
<keyword evidence="10" id="KW-1133">Transmembrane helix</keyword>
<proteinExistence type="inferred from homology"/>
<evidence type="ECO:0000256" key="4">
    <source>
        <dbReference type="ARBA" id="ARBA00022723"/>
    </source>
</evidence>
<dbReference type="InterPro" id="IPR017972">
    <property type="entry name" value="Cyt_P450_CS"/>
</dbReference>
<organism evidence="11 12">
    <name type="scientific">Bactrocera dorsalis</name>
    <name type="common">Oriental fruit fly</name>
    <name type="synonym">Dacus dorsalis</name>
    <dbReference type="NCBI Taxonomy" id="27457"/>
    <lineage>
        <taxon>Eukaryota</taxon>
        <taxon>Metazoa</taxon>
        <taxon>Ecdysozoa</taxon>
        <taxon>Arthropoda</taxon>
        <taxon>Hexapoda</taxon>
        <taxon>Insecta</taxon>
        <taxon>Pterygota</taxon>
        <taxon>Neoptera</taxon>
        <taxon>Endopterygota</taxon>
        <taxon>Diptera</taxon>
        <taxon>Brachycera</taxon>
        <taxon>Muscomorpha</taxon>
        <taxon>Tephritoidea</taxon>
        <taxon>Tephritidae</taxon>
        <taxon>Bactrocera</taxon>
        <taxon>Bactrocera</taxon>
    </lineage>
</organism>
<dbReference type="GO" id="GO:0020037">
    <property type="term" value="F:heme binding"/>
    <property type="evidence" value="ECO:0007669"/>
    <property type="project" value="InterPro"/>
</dbReference>
<dbReference type="InParanoid" id="A0A6I9V9N3"/>
<evidence type="ECO:0000256" key="9">
    <source>
        <dbReference type="RuleBase" id="RU000461"/>
    </source>
</evidence>
<evidence type="ECO:0000256" key="5">
    <source>
        <dbReference type="ARBA" id="ARBA00023002"/>
    </source>
</evidence>